<dbReference type="SUPFAM" id="SSF49313">
    <property type="entry name" value="Cadherin-like"/>
    <property type="match status" value="1"/>
</dbReference>
<dbReference type="PROSITE" id="PS51318">
    <property type="entry name" value="TAT"/>
    <property type="match status" value="1"/>
</dbReference>
<dbReference type="Pfam" id="PF13385">
    <property type="entry name" value="Laminin_G_3"/>
    <property type="match status" value="1"/>
</dbReference>
<dbReference type="GO" id="GO:0004308">
    <property type="term" value="F:exo-alpha-sialidase activity"/>
    <property type="evidence" value="ECO:0007669"/>
    <property type="project" value="UniProtKB-EC"/>
</dbReference>
<name>A0ABT9PM97_9ACTO</name>
<organism evidence="9 10">
    <name type="scientific">Trueperella abortisuis</name>
    <dbReference type="NCBI Taxonomy" id="445930"/>
    <lineage>
        <taxon>Bacteria</taxon>
        <taxon>Bacillati</taxon>
        <taxon>Actinomycetota</taxon>
        <taxon>Actinomycetes</taxon>
        <taxon>Actinomycetales</taxon>
        <taxon>Actinomycetaceae</taxon>
        <taxon>Trueperella</taxon>
    </lineage>
</organism>
<dbReference type="SMART" id="SM00560">
    <property type="entry name" value="LamGL"/>
    <property type="match status" value="1"/>
</dbReference>
<keyword evidence="5" id="KW-1015">Disulfide bond</keyword>
<comment type="caution">
    <text evidence="9">The sequence shown here is derived from an EMBL/GenBank/DDBJ whole genome shotgun (WGS) entry which is preliminary data.</text>
</comment>
<evidence type="ECO:0000313" key="9">
    <source>
        <dbReference type="EMBL" id="MDP9833265.1"/>
    </source>
</evidence>
<keyword evidence="4 7" id="KW-0732">Signal</keyword>
<dbReference type="EMBL" id="JAUSQL010000001">
    <property type="protein sequence ID" value="MDP9833265.1"/>
    <property type="molecule type" value="Genomic_DNA"/>
</dbReference>
<dbReference type="SUPFAM" id="SSF49899">
    <property type="entry name" value="Concanavalin A-like lectins/glucanases"/>
    <property type="match status" value="1"/>
</dbReference>
<feature type="compositionally biased region" description="Low complexity" evidence="6">
    <location>
        <begin position="446"/>
        <end position="461"/>
    </location>
</feature>
<comment type="catalytic activity">
    <reaction evidence="1">
        <text>Hydrolysis of alpha-(2-&gt;3)-, alpha-(2-&gt;6)-, alpha-(2-&gt;8)- glycosidic linkages of terminal sialic acid residues in oligosaccharides, glycoproteins, glycolipids, colominic acid and synthetic substrates.</text>
        <dbReference type="EC" id="3.2.1.18"/>
    </reaction>
</comment>
<dbReference type="InterPro" id="IPR028994">
    <property type="entry name" value="Integrin_alpha_N"/>
</dbReference>
<dbReference type="EC" id="3.2.1.18" evidence="3"/>
<gene>
    <name evidence="9" type="ORF">J2S45_001944</name>
</gene>
<dbReference type="InterPro" id="IPR013320">
    <property type="entry name" value="ConA-like_dom_sf"/>
</dbReference>
<dbReference type="Pfam" id="PF05345">
    <property type="entry name" value="He_PIG"/>
    <property type="match status" value="1"/>
</dbReference>
<sequence length="1234" mass="131144">MMRKTRAWRRRFALATAAVGALALTPLTPLAAAADDAGAPANTHVSYYSFDESATKDQWGSRDGTPTGDLPLVEGKVGKAVEIKDGAKITYPALDLPHDWSIGFWVKAPTATGRASIIQSADGVRAVSQRLAANREDKIGFHVLPGAGGVLTYNYTLANNTWTHITATNSSTEGIALYVNGELLELKNWGINNPVAVPSDILGGTGFTGVVDELKIYNRALTATEVRAEIDGLEPQALPTLKATFEITNADEAPFQVGDVIQYNLNVTNDTGKTRSFEATDSNLDNWSGCKWNTFEAGATKSCPFPKHTVTEADVASGSFTPSITFQAYANTGYTGATTAFAPFEGSPTQVLPKLARISSFTFTAGTGKDNYQVGDELTATLVVDNVTDAPITIAASDACTADVPAGKSHTCELPHKVTRDDLERGEAHADVVVNATQGDRTSVETARATTPTPTVRPAATGFTAPNADPRLEANLTDLQILESNTSAYNIRIPAIAVASNGDILASYDLRPTNGVWRGGDSPNENSIMQRRSTDGGKTWGPATAIAEGKVAPEGQRYGWSDPSYVVDYTTGEIFNFHVGSLDAGLPNGPGYRVDENGNVDETYRKTMNFALTSSTDNGYTWSSRIITNEVLGARAAQLDGCFATSGAGIQKMHEPHKGRLLQQAACRFKGAGFRAITIYSDDHGKTWHGGEFASATEGLREGQSWQYDENKVVELSDGRLMLNSRVSAGTGKGYRIVATSDDGGVTWKDVHVDRALVDATNNAQIIRAFPTAAQGTLRSKVLLFSNTESGRANGTVKMSYDDGATWAISRQIREGGTGYTTMAVQPDGSIGLLMEPDTFNKIGYVNFTLKYLTKKLPFELSLNPIANVKGEDGTPIAPIALRATGNDPALADSYTVEGLPDGLSVNQETGTIEGTPKAGNTEEQTFTVTATMSEADDGTGIARTSSKTFTITLSPKPVAPEPEPEPGQCQVMDRPVSPARGSGVLGDATGDRFADLWSVDESGAIHFYVNDGTGGFYHKGIVGCAERPITHISAIRDLDGDLRADLLVRYDNGDLYYFHSRGDGFLTKGVQAGHGWNGMDNIVYAGKLGASSADYVVAREVASGDLYRYQVGDGGLFGGTKIGHGWSAMTTILAPGQFVGSSYSDLVAIAADGSMYAYAGSADGGVYGVGQIGHGWDSFVQATIPGDVDGDGRLDLIGIREDGKMFAYKNQTNGWWGVARQVGHGWQAMVAIS</sequence>
<dbReference type="InterPro" id="IPR015919">
    <property type="entry name" value="Cadherin-like_sf"/>
</dbReference>
<dbReference type="InterPro" id="IPR013783">
    <property type="entry name" value="Ig-like_fold"/>
</dbReference>
<proteinExistence type="inferred from homology"/>
<comment type="similarity">
    <text evidence="2">Belongs to the glycosyl hydrolase 33 family.</text>
</comment>
<evidence type="ECO:0000256" key="2">
    <source>
        <dbReference type="ARBA" id="ARBA00009348"/>
    </source>
</evidence>
<evidence type="ECO:0000313" key="10">
    <source>
        <dbReference type="Proteomes" id="UP001230145"/>
    </source>
</evidence>
<dbReference type="Gene3D" id="2.60.40.10">
    <property type="entry name" value="Immunoglobulins"/>
    <property type="match status" value="1"/>
</dbReference>
<dbReference type="SUPFAM" id="SSF50939">
    <property type="entry name" value="Sialidases"/>
    <property type="match status" value="1"/>
</dbReference>
<feature type="chain" id="PRO_5047059811" description="exo-alpha-sialidase" evidence="7">
    <location>
        <begin position="32"/>
        <end position="1234"/>
    </location>
</feature>
<evidence type="ECO:0000256" key="5">
    <source>
        <dbReference type="ARBA" id="ARBA00023157"/>
    </source>
</evidence>
<keyword evidence="10" id="KW-1185">Reference proteome</keyword>
<dbReference type="Proteomes" id="UP001230145">
    <property type="component" value="Unassembled WGS sequence"/>
</dbReference>
<dbReference type="RefSeq" id="WP_307635273.1">
    <property type="nucleotide sequence ID" value="NZ_JAUSQL010000001.1"/>
</dbReference>
<evidence type="ECO:0000256" key="7">
    <source>
        <dbReference type="SAM" id="SignalP"/>
    </source>
</evidence>
<evidence type="ECO:0000256" key="6">
    <source>
        <dbReference type="SAM" id="MobiDB-lite"/>
    </source>
</evidence>
<feature type="signal peptide" evidence="7">
    <location>
        <begin position="1"/>
        <end position="31"/>
    </location>
</feature>
<dbReference type="SUPFAM" id="SSF69318">
    <property type="entry name" value="Integrin alpha N-terminal domain"/>
    <property type="match status" value="1"/>
</dbReference>
<dbReference type="Gene3D" id="2.120.10.10">
    <property type="match status" value="1"/>
</dbReference>
<dbReference type="InterPro" id="IPR026856">
    <property type="entry name" value="Sialidase_fam"/>
</dbReference>
<feature type="region of interest" description="Disordered" evidence="6">
    <location>
        <begin position="439"/>
        <end position="468"/>
    </location>
</feature>
<dbReference type="InterPro" id="IPR006311">
    <property type="entry name" value="TAT_signal"/>
</dbReference>
<reference evidence="9 10" key="1">
    <citation type="submission" date="2023-07" db="EMBL/GenBank/DDBJ databases">
        <title>Sequencing the genomes of 1000 actinobacteria strains.</title>
        <authorList>
            <person name="Klenk H.-P."/>
        </authorList>
    </citation>
    <scope>NUCLEOTIDE SEQUENCE [LARGE SCALE GENOMIC DNA]</scope>
    <source>
        <strain evidence="9 10">DSM 19515</strain>
    </source>
</reference>
<dbReference type="Pfam" id="PF13088">
    <property type="entry name" value="BNR_2"/>
    <property type="match status" value="1"/>
</dbReference>
<keyword evidence="9" id="KW-0378">Hydrolase</keyword>
<dbReference type="InterPro" id="IPR006558">
    <property type="entry name" value="LamG-like"/>
</dbReference>
<keyword evidence="9" id="KW-0326">Glycosidase</keyword>
<evidence type="ECO:0000256" key="1">
    <source>
        <dbReference type="ARBA" id="ARBA00000427"/>
    </source>
</evidence>
<dbReference type="CDD" id="cd15482">
    <property type="entry name" value="Sialidase_non-viral"/>
    <property type="match status" value="1"/>
</dbReference>
<feature type="domain" description="LamG-like jellyroll fold" evidence="8">
    <location>
        <begin position="98"/>
        <end position="224"/>
    </location>
</feature>
<evidence type="ECO:0000256" key="3">
    <source>
        <dbReference type="ARBA" id="ARBA00012733"/>
    </source>
</evidence>
<protein>
    <recommendedName>
        <fullName evidence="3">exo-alpha-sialidase</fullName>
        <ecNumber evidence="3">3.2.1.18</ecNumber>
    </recommendedName>
</protein>
<dbReference type="Gene3D" id="2.60.120.200">
    <property type="match status" value="1"/>
</dbReference>
<dbReference type="PANTHER" id="PTHR10628:SF30">
    <property type="entry name" value="EXO-ALPHA-SIALIDASE"/>
    <property type="match status" value="1"/>
</dbReference>
<dbReference type="PANTHER" id="PTHR10628">
    <property type="entry name" value="SIALIDASE"/>
    <property type="match status" value="1"/>
</dbReference>
<evidence type="ECO:0000259" key="8">
    <source>
        <dbReference type="SMART" id="SM00560"/>
    </source>
</evidence>
<dbReference type="InterPro" id="IPR036278">
    <property type="entry name" value="Sialidase_sf"/>
</dbReference>
<evidence type="ECO:0000256" key="4">
    <source>
        <dbReference type="ARBA" id="ARBA00022729"/>
    </source>
</evidence>
<dbReference type="InterPro" id="IPR011040">
    <property type="entry name" value="Sialidase"/>
</dbReference>
<accession>A0ABT9PM97</accession>